<evidence type="ECO:0000256" key="1">
    <source>
        <dbReference type="SAM" id="MobiDB-lite"/>
    </source>
</evidence>
<protein>
    <submittedName>
        <fullName evidence="2">Uncharacterized protein</fullName>
    </submittedName>
</protein>
<proteinExistence type="predicted"/>
<dbReference type="EMBL" id="JAFFGZ010000009">
    <property type="protein sequence ID" value="KAK4639181.1"/>
    <property type="molecule type" value="Genomic_DNA"/>
</dbReference>
<dbReference type="RefSeq" id="XP_062728157.1">
    <property type="nucleotide sequence ID" value="XM_062882151.1"/>
</dbReference>
<dbReference type="Pfam" id="PF06487">
    <property type="entry name" value="SAP18"/>
    <property type="match status" value="1"/>
</dbReference>
<comment type="caution">
    <text evidence="2">The sequence shown here is derived from an EMBL/GenBank/DDBJ whole genome shotgun (WGS) entry which is preliminary data.</text>
</comment>
<sequence length="220" mass="24515">MSSSNGAQKPIHSRVKLFYRINVPHEPEEFIQDPLPAHVELDIPMTCTVKDLADIMEKNSRKIFPSLSVGTRLCFRTMDRSIYSTKPKYLPSPYGSYVIGRGYPGIDLPARDENDPASPKPKLRWLDGAYIVCTIFPPLPSDEEELIVPPALPYKISRLGCDQPGKGIVVGGDRTANGKGKGREDEDEDPRPPRRGNTRVSKGTSRGPTSRTRDNDRRAN</sequence>
<feature type="compositionally biased region" description="Polar residues" evidence="1">
    <location>
        <begin position="198"/>
        <end position="210"/>
    </location>
</feature>
<feature type="region of interest" description="Disordered" evidence="1">
    <location>
        <begin position="163"/>
        <end position="220"/>
    </location>
</feature>
<dbReference type="GeneID" id="87901633"/>
<evidence type="ECO:0000313" key="3">
    <source>
        <dbReference type="Proteomes" id="UP001322138"/>
    </source>
</evidence>
<organism evidence="2 3">
    <name type="scientific">Podospora bellae-mahoneyi</name>
    <dbReference type="NCBI Taxonomy" id="2093777"/>
    <lineage>
        <taxon>Eukaryota</taxon>
        <taxon>Fungi</taxon>
        <taxon>Dikarya</taxon>
        <taxon>Ascomycota</taxon>
        <taxon>Pezizomycotina</taxon>
        <taxon>Sordariomycetes</taxon>
        <taxon>Sordariomycetidae</taxon>
        <taxon>Sordariales</taxon>
        <taxon>Podosporaceae</taxon>
        <taxon>Podospora</taxon>
    </lineage>
</organism>
<reference evidence="2 3" key="1">
    <citation type="journal article" date="2023" name="bioRxiv">
        <title>High-quality genome assemblies of four members of thePodospora anserinaspecies complex.</title>
        <authorList>
            <person name="Ament-Velasquez S.L."/>
            <person name="Vogan A.A."/>
            <person name="Wallerman O."/>
            <person name="Hartmann F."/>
            <person name="Gautier V."/>
            <person name="Silar P."/>
            <person name="Giraud T."/>
            <person name="Johannesson H."/>
        </authorList>
    </citation>
    <scope>NUCLEOTIDE SEQUENCE [LARGE SCALE GENOMIC DNA]</scope>
    <source>
        <strain evidence="2 3">CBS 112042</strain>
    </source>
</reference>
<dbReference type="Gene3D" id="3.10.20.550">
    <property type="entry name" value="ASAP complex, SAP18 subunit"/>
    <property type="match status" value="1"/>
</dbReference>
<evidence type="ECO:0000313" key="2">
    <source>
        <dbReference type="EMBL" id="KAK4639181.1"/>
    </source>
</evidence>
<dbReference type="Proteomes" id="UP001322138">
    <property type="component" value="Unassembled WGS sequence"/>
</dbReference>
<feature type="compositionally biased region" description="Basic and acidic residues" evidence="1">
    <location>
        <begin position="211"/>
        <end position="220"/>
    </location>
</feature>
<dbReference type="InterPro" id="IPR042534">
    <property type="entry name" value="SAP18_sf"/>
</dbReference>
<keyword evidence="3" id="KW-1185">Reference proteome</keyword>
<accession>A0ABR0F5H8</accession>
<gene>
    <name evidence="2" type="ORF">QC761_705890</name>
</gene>
<dbReference type="InterPro" id="IPR010516">
    <property type="entry name" value="SAP18"/>
</dbReference>
<name>A0ABR0F5H8_9PEZI</name>